<keyword evidence="7 8" id="KW-0998">Cell outer membrane</keyword>
<evidence type="ECO:0000256" key="7">
    <source>
        <dbReference type="ARBA" id="ARBA00023237"/>
    </source>
</evidence>
<evidence type="ECO:0000313" key="13">
    <source>
        <dbReference type="EMBL" id="SHI91768.1"/>
    </source>
</evidence>
<comment type="similarity">
    <text evidence="8 9">Belongs to the TonB-dependent receptor family.</text>
</comment>
<feature type="chain" id="PRO_5013314123" evidence="10">
    <location>
        <begin position="23"/>
        <end position="789"/>
    </location>
</feature>
<dbReference type="Gene3D" id="2.40.170.20">
    <property type="entry name" value="TonB-dependent receptor, beta-barrel domain"/>
    <property type="match status" value="1"/>
</dbReference>
<dbReference type="GO" id="GO:0015344">
    <property type="term" value="F:siderophore uptake transmembrane transporter activity"/>
    <property type="evidence" value="ECO:0007669"/>
    <property type="project" value="TreeGrafter"/>
</dbReference>
<reference evidence="13 14" key="1">
    <citation type="submission" date="2016-11" db="EMBL/GenBank/DDBJ databases">
        <authorList>
            <person name="Jaros S."/>
            <person name="Januszkiewicz K."/>
            <person name="Wedrychowicz H."/>
        </authorList>
    </citation>
    <scope>NUCLEOTIDE SEQUENCE [LARGE SCALE GENOMIC DNA]</scope>
    <source>
        <strain evidence="13 14">DSM 27063</strain>
    </source>
</reference>
<evidence type="ECO:0000259" key="11">
    <source>
        <dbReference type="Pfam" id="PF00593"/>
    </source>
</evidence>
<evidence type="ECO:0000256" key="6">
    <source>
        <dbReference type="ARBA" id="ARBA00023136"/>
    </source>
</evidence>
<feature type="domain" description="TonB-dependent receptor-like beta-barrel" evidence="11">
    <location>
        <begin position="366"/>
        <end position="752"/>
    </location>
</feature>
<dbReference type="GO" id="GO:0009279">
    <property type="term" value="C:cell outer membrane"/>
    <property type="evidence" value="ECO:0007669"/>
    <property type="project" value="UniProtKB-SubCell"/>
</dbReference>
<dbReference type="SUPFAM" id="SSF49464">
    <property type="entry name" value="Carboxypeptidase regulatory domain-like"/>
    <property type="match status" value="1"/>
</dbReference>
<evidence type="ECO:0000256" key="10">
    <source>
        <dbReference type="SAM" id="SignalP"/>
    </source>
</evidence>
<keyword evidence="2 8" id="KW-0813">Transport</keyword>
<dbReference type="InterPro" id="IPR008969">
    <property type="entry name" value="CarboxyPept-like_regulatory"/>
</dbReference>
<dbReference type="InterPro" id="IPR037066">
    <property type="entry name" value="Plug_dom_sf"/>
</dbReference>
<protein>
    <submittedName>
        <fullName evidence="13">Outer membrane receptor for ferrienterochelin and colicins</fullName>
    </submittedName>
</protein>
<keyword evidence="3 8" id="KW-1134">Transmembrane beta strand</keyword>
<dbReference type="EMBL" id="FQZE01000008">
    <property type="protein sequence ID" value="SHI91768.1"/>
    <property type="molecule type" value="Genomic_DNA"/>
</dbReference>
<dbReference type="PANTHER" id="PTHR30069">
    <property type="entry name" value="TONB-DEPENDENT OUTER MEMBRANE RECEPTOR"/>
    <property type="match status" value="1"/>
</dbReference>
<dbReference type="Pfam" id="PF00593">
    <property type="entry name" value="TonB_dep_Rec_b-barrel"/>
    <property type="match status" value="1"/>
</dbReference>
<dbReference type="SUPFAM" id="SSF56935">
    <property type="entry name" value="Porins"/>
    <property type="match status" value="1"/>
</dbReference>
<evidence type="ECO:0000256" key="9">
    <source>
        <dbReference type="RuleBase" id="RU003357"/>
    </source>
</evidence>
<proteinExistence type="inferred from homology"/>
<dbReference type="RefSeq" id="WP_073167574.1">
    <property type="nucleotide sequence ID" value="NZ_FQZE01000008.1"/>
</dbReference>
<evidence type="ECO:0000259" key="12">
    <source>
        <dbReference type="Pfam" id="PF07715"/>
    </source>
</evidence>
<keyword evidence="10" id="KW-0732">Signal</keyword>
<dbReference type="CDD" id="cd01347">
    <property type="entry name" value="ligand_gated_channel"/>
    <property type="match status" value="1"/>
</dbReference>
<dbReference type="AlphaFoldDB" id="A0A1M6F225"/>
<feature type="domain" description="TonB-dependent receptor plug" evidence="12">
    <location>
        <begin position="129"/>
        <end position="235"/>
    </location>
</feature>
<evidence type="ECO:0000313" key="14">
    <source>
        <dbReference type="Proteomes" id="UP000184050"/>
    </source>
</evidence>
<dbReference type="InterPro" id="IPR039426">
    <property type="entry name" value="TonB-dep_rcpt-like"/>
</dbReference>
<dbReference type="OrthoDB" id="9760333at2"/>
<dbReference type="GO" id="GO:0044718">
    <property type="term" value="P:siderophore transmembrane transport"/>
    <property type="evidence" value="ECO:0007669"/>
    <property type="project" value="TreeGrafter"/>
</dbReference>
<sequence length="789" mass="87980">MRLISVIILSALFICASNSVYSDEPLKRPKTDAMLFGHVTSGEEHIPFATIVIEGTTIASAADATGHFKMANLPEGKQTIVVSAVGYKTLKEEVMLEANKSTTFFAELEPDNIGIEQVVVSADRNEKNRKETPTIVNSINPKLFQRTQNVTLSEGLNFSPGLRMENNCQNCGFSQVRMNGLEGPYSQILINSRPIFSGLAGVYGLELIPSNMIERVEVIRGGGSSMYGSNAIAGTINLITKDPITNRFSAGVSQSFTGVANNYEASDDYNIKLNGSLISDDFKTGLSIFGFHRKRDPFDANDDGFSELSSIENVTLGARIFQRVSSRGKITFDYFHINEFRRGGNKFDMPLHEADIAESVEHKINSGALNFDLLLREHDKFSAFLSAQGVNRDSYYGAEQDPSAYGLTDDLTYSTGIQYIRHLHNLVFSEAAITAGLEANGSVLTDEKPGYYDPEENLQHSSTLVADQKMETQAGFLQSEWEIDKVVVSAGVRFDHYKIEDQTRDSQSITGDVLSPRINFMYNIFDNFQFRAGYARGFRAPQIFDEDLHIETSGSRQVLHRNANDLKQESSNSFTASLDFSNFNGGWQYQLLVEGFYTHLNNPFANEYGTPDENGVVIYTRVNAEKGAKVQGVNLEFNASPSNWFQLQSGFTFQKSRYEEPQEFNETRFFRTPDTYGYISLNYSPAPYFNAAITGNYTGPMLIPYFGPQLENPEEGKLNKSGSFFDAGIKLSYDIKITENVIVQLNSGIKNITNSYQNDFDSGINRDPAYIYGPLNPRTFYFGVKIGNM</sequence>
<dbReference type="InterPro" id="IPR000531">
    <property type="entry name" value="Beta-barrel_TonB"/>
</dbReference>
<feature type="signal peptide" evidence="10">
    <location>
        <begin position="1"/>
        <end position="22"/>
    </location>
</feature>
<evidence type="ECO:0000256" key="5">
    <source>
        <dbReference type="ARBA" id="ARBA00023077"/>
    </source>
</evidence>
<keyword evidence="6 8" id="KW-0472">Membrane</keyword>
<dbReference type="Pfam" id="PF07715">
    <property type="entry name" value="Plug"/>
    <property type="match status" value="1"/>
</dbReference>
<name>A0A1M6F225_9BACT</name>
<evidence type="ECO:0000256" key="8">
    <source>
        <dbReference type="PROSITE-ProRule" id="PRU01360"/>
    </source>
</evidence>
<keyword evidence="4 8" id="KW-0812">Transmembrane</keyword>
<gene>
    <name evidence="13" type="ORF">SAMN05444280_1086</name>
</gene>
<accession>A0A1M6F225</accession>
<dbReference type="PROSITE" id="PS52016">
    <property type="entry name" value="TONB_DEPENDENT_REC_3"/>
    <property type="match status" value="1"/>
</dbReference>
<keyword evidence="13" id="KW-0675">Receptor</keyword>
<comment type="subcellular location">
    <subcellularLocation>
        <location evidence="1 8">Cell outer membrane</location>
        <topology evidence="1 8">Multi-pass membrane protein</topology>
    </subcellularLocation>
</comment>
<dbReference type="InterPro" id="IPR036942">
    <property type="entry name" value="Beta-barrel_TonB_sf"/>
</dbReference>
<evidence type="ECO:0000256" key="2">
    <source>
        <dbReference type="ARBA" id="ARBA00022448"/>
    </source>
</evidence>
<dbReference type="Gene3D" id="2.60.40.1120">
    <property type="entry name" value="Carboxypeptidase-like, regulatory domain"/>
    <property type="match status" value="1"/>
</dbReference>
<dbReference type="STRING" id="1168035.SAMN05444280_1086"/>
<dbReference type="Proteomes" id="UP000184050">
    <property type="component" value="Unassembled WGS sequence"/>
</dbReference>
<dbReference type="Gene3D" id="2.170.130.10">
    <property type="entry name" value="TonB-dependent receptor, plug domain"/>
    <property type="match status" value="1"/>
</dbReference>
<dbReference type="Pfam" id="PF13715">
    <property type="entry name" value="CarbopepD_reg_2"/>
    <property type="match status" value="1"/>
</dbReference>
<evidence type="ECO:0000256" key="3">
    <source>
        <dbReference type="ARBA" id="ARBA00022452"/>
    </source>
</evidence>
<dbReference type="PANTHER" id="PTHR30069:SF57">
    <property type="entry name" value="TONB-DEPENDENT RECEPTOR"/>
    <property type="match status" value="1"/>
</dbReference>
<dbReference type="InterPro" id="IPR012910">
    <property type="entry name" value="Plug_dom"/>
</dbReference>
<organism evidence="13 14">
    <name type="scientific">Tangfeifania diversioriginum</name>
    <dbReference type="NCBI Taxonomy" id="1168035"/>
    <lineage>
        <taxon>Bacteria</taxon>
        <taxon>Pseudomonadati</taxon>
        <taxon>Bacteroidota</taxon>
        <taxon>Bacteroidia</taxon>
        <taxon>Marinilabiliales</taxon>
        <taxon>Prolixibacteraceae</taxon>
        <taxon>Tangfeifania</taxon>
    </lineage>
</organism>
<evidence type="ECO:0000256" key="4">
    <source>
        <dbReference type="ARBA" id="ARBA00022692"/>
    </source>
</evidence>
<keyword evidence="14" id="KW-1185">Reference proteome</keyword>
<keyword evidence="5 9" id="KW-0798">TonB box</keyword>
<evidence type="ECO:0000256" key="1">
    <source>
        <dbReference type="ARBA" id="ARBA00004571"/>
    </source>
</evidence>